<evidence type="ECO:0000313" key="1">
    <source>
        <dbReference type="EMBL" id="CAJ91407.1"/>
    </source>
</evidence>
<protein>
    <submittedName>
        <fullName evidence="1">Uncharacterized protein</fullName>
    </submittedName>
</protein>
<gene>
    <name evidence="1" type="ordered locus">H16_A0255</name>
</gene>
<dbReference type="EMBL" id="AM260479">
    <property type="protein sequence ID" value="CAJ91407.1"/>
    <property type="molecule type" value="Genomic_DNA"/>
</dbReference>
<evidence type="ECO:0000313" key="2">
    <source>
        <dbReference type="Proteomes" id="UP000008210"/>
    </source>
</evidence>
<reference evidence="1 2" key="1">
    <citation type="journal article" date="2006" name="Nat. Biotechnol.">
        <title>Genome sequence of the bioplastic-producing 'Knallgas' bacterium Ralstonia eutropha H16.</title>
        <authorList>
            <person name="Pohlmann A."/>
            <person name="Fricke W.F."/>
            <person name="Reinecke F."/>
            <person name="Kusian B."/>
            <person name="Liesegang H."/>
            <person name="Cramm R."/>
            <person name="Eitinger T."/>
            <person name="Ewering C."/>
            <person name="Potter M."/>
            <person name="Schwartz E."/>
            <person name="Strittmatter A."/>
            <person name="Voss I."/>
            <person name="Gottschalk G."/>
            <person name="Steinbuechel A."/>
            <person name="Friedrich B."/>
            <person name="Bowien B."/>
        </authorList>
    </citation>
    <scope>NUCLEOTIDE SEQUENCE [LARGE SCALE GENOMIC DNA]</scope>
    <source>
        <strain evidence="2">ATCC 17699 / DSM 428 / KCTC 22496 / NCIMB 10442 / H16 / Stanier 337</strain>
    </source>
</reference>
<proteinExistence type="predicted"/>
<dbReference type="Proteomes" id="UP000008210">
    <property type="component" value="Chromosome 1"/>
</dbReference>
<dbReference type="Gene3D" id="3.40.50.2300">
    <property type="match status" value="1"/>
</dbReference>
<dbReference type="STRING" id="381666.H16_A0255"/>
<name>Q0KF14_CUPNH</name>
<dbReference type="RefSeq" id="WP_010813343.1">
    <property type="nucleotide sequence ID" value="NC_008313.1"/>
</dbReference>
<dbReference type="KEGG" id="reh:H16_A0255"/>
<accession>Q0KF14</accession>
<sequence>MCGSQWDRTLSYKVRWFGTADQYAQRFEKEYRYEAPYQAAGSTAAVLAFADAFERAGSFDTEKVGYVLVAGQLAMAGTGSELGRDPEVGRLFLGA</sequence>
<dbReference type="PATRIC" id="fig|381666.6.peg.615"/>
<organism evidence="1 2">
    <name type="scientific">Cupriavidus necator (strain ATCC 17699 / DSM 428 / KCTC 22496 / NCIMB 10442 / H16 / Stanier 337)</name>
    <name type="common">Ralstonia eutropha</name>
    <dbReference type="NCBI Taxonomy" id="381666"/>
    <lineage>
        <taxon>Bacteria</taxon>
        <taxon>Pseudomonadati</taxon>
        <taxon>Pseudomonadota</taxon>
        <taxon>Betaproteobacteria</taxon>
        <taxon>Burkholderiales</taxon>
        <taxon>Burkholderiaceae</taxon>
        <taxon>Cupriavidus</taxon>
    </lineage>
</organism>
<dbReference type="HOGENOM" id="CLU_2368135_0_0_4"/>
<dbReference type="InterPro" id="IPR028082">
    <property type="entry name" value="Peripla_BP_I"/>
</dbReference>
<dbReference type="SUPFAM" id="SSF53822">
    <property type="entry name" value="Periplasmic binding protein-like I"/>
    <property type="match status" value="1"/>
</dbReference>
<dbReference type="AlphaFoldDB" id="Q0KF14"/>
<keyword evidence="2" id="KW-1185">Reference proteome</keyword>
<dbReference type="eggNOG" id="COG0410">
    <property type="taxonomic scope" value="Bacteria"/>
</dbReference>
<dbReference type="eggNOG" id="COG0683">
    <property type="taxonomic scope" value="Bacteria"/>
</dbReference>